<name>A0A1F7F460_UNCRA</name>
<comment type="similarity">
    <text evidence="1 5">Belongs to the pseudouridine synthase RluA family.</text>
</comment>
<dbReference type="PROSITE" id="PS50889">
    <property type="entry name" value="S4"/>
    <property type="match status" value="1"/>
</dbReference>
<dbReference type="EMBL" id="MFYX01000127">
    <property type="protein sequence ID" value="OGK01317.1"/>
    <property type="molecule type" value="Genomic_DNA"/>
</dbReference>
<evidence type="ECO:0000256" key="4">
    <source>
        <dbReference type="PROSITE-ProRule" id="PRU00182"/>
    </source>
</evidence>
<sequence length="291" mass="32633">MQSIAITINDAGQRLDKFLRKAFKGTPLSLIHKSIRKGLVRVNGKKKDSDFFLSEKDLLEIREDLFRNVSTTHAAPKPSFDIAPRILYESDEYILINKPAGIAVHGYPGHYKATVLEVLQHYLKAQSNTASLTFQPQLAHRLDRDTSGVVAVAKNAAALRYLAELFRTRAVDKKYLAIIEGSMLPRNGTLDQPLTNKEGKTQEARTGYRTMRTENGLSLLECTLHTGRMHQIRRHLADAGHPIAGDDLYRGKKNKQLLLHSSTLSFAAQDGQRISVKAPLPDYFMELIETT</sequence>
<protein>
    <recommendedName>
        <fullName evidence="5">Pseudouridine synthase</fullName>
        <ecNumber evidence="5">5.4.99.-</ecNumber>
    </recommendedName>
</protein>
<dbReference type="SUPFAM" id="SSF55120">
    <property type="entry name" value="Pseudouridine synthase"/>
    <property type="match status" value="1"/>
</dbReference>
<dbReference type="SUPFAM" id="SSF55174">
    <property type="entry name" value="Alpha-L RNA-binding motif"/>
    <property type="match status" value="1"/>
</dbReference>
<dbReference type="GO" id="GO:0120159">
    <property type="term" value="F:rRNA pseudouridine synthase activity"/>
    <property type="evidence" value="ECO:0007669"/>
    <property type="project" value="UniProtKB-ARBA"/>
</dbReference>
<evidence type="ECO:0000256" key="2">
    <source>
        <dbReference type="ARBA" id="ARBA00023235"/>
    </source>
</evidence>
<dbReference type="GO" id="GO:0003723">
    <property type="term" value="F:RNA binding"/>
    <property type="evidence" value="ECO:0007669"/>
    <property type="project" value="UniProtKB-KW"/>
</dbReference>
<dbReference type="Gene3D" id="3.10.290.10">
    <property type="entry name" value="RNA-binding S4 domain"/>
    <property type="match status" value="1"/>
</dbReference>
<dbReference type="Pfam" id="PF00849">
    <property type="entry name" value="PseudoU_synth_2"/>
    <property type="match status" value="1"/>
</dbReference>
<feature type="domain" description="RNA-binding S4" evidence="6">
    <location>
        <begin position="13"/>
        <end position="71"/>
    </location>
</feature>
<dbReference type="InterPro" id="IPR050188">
    <property type="entry name" value="RluA_PseudoU_synthase"/>
</dbReference>
<feature type="active site" evidence="3">
    <location>
        <position position="143"/>
    </location>
</feature>
<dbReference type="InterPro" id="IPR006225">
    <property type="entry name" value="PsdUridine_synth_RluC/D"/>
</dbReference>
<comment type="caution">
    <text evidence="7">The sequence shown here is derived from an EMBL/GenBank/DDBJ whole genome shotgun (WGS) entry which is preliminary data.</text>
</comment>
<evidence type="ECO:0000259" key="6">
    <source>
        <dbReference type="SMART" id="SM00363"/>
    </source>
</evidence>
<gene>
    <name evidence="7" type="ORF">A2519_13020</name>
</gene>
<dbReference type="Proteomes" id="UP000179243">
    <property type="component" value="Unassembled WGS sequence"/>
</dbReference>
<dbReference type="PANTHER" id="PTHR21600">
    <property type="entry name" value="MITOCHONDRIAL RNA PSEUDOURIDINE SYNTHASE"/>
    <property type="match status" value="1"/>
</dbReference>
<dbReference type="InterPro" id="IPR036986">
    <property type="entry name" value="S4_RNA-bd_sf"/>
</dbReference>
<keyword evidence="4" id="KW-0694">RNA-binding</keyword>
<dbReference type="CDD" id="cd00165">
    <property type="entry name" value="S4"/>
    <property type="match status" value="1"/>
</dbReference>
<evidence type="ECO:0000256" key="5">
    <source>
        <dbReference type="RuleBase" id="RU362028"/>
    </source>
</evidence>
<comment type="function">
    <text evidence="5">Responsible for synthesis of pseudouridine from uracil.</text>
</comment>
<evidence type="ECO:0000256" key="1">
    <source>
        <dbReference type="ARBA" id="ARBA00010876"/>
    </source>
</evidence>
<organism evidence="7 8">
    <name type="scientific">Candidatus Raymondbacteria bacterium RIFOXYD12_FULL_49_13</name>
    <dbReference type="NCBI Taxonomy" id="1817890"/>
    <lineage>
        <taxon>Bacteria</taxon>
        <taxon>Raymondiibacteriota</taxon>
    </lineage>
</organism>
<dbReference type="InterPro" id="IPR002942">
    <property type="entry name" value="S4_RNA-bd"/>
</dbReference>
<accession>A0A1F7F460</accession>
<dbReference type="NCBIfam" id="TIGR00005">
    <property type="entry name" value="rluA_subfam"/>
    <property type="match status" value="1"/>
</dbReference>
<evidence type="ECO:0000256" key="3">
    <source>
        <dbReference type="PIRSR" id="PIRSR606225-1"/>
    </source>
</evidence>
<reference evidence="7 8" key="1">
    <citation type="journal article" date="2016" name="Nat. Commun.">
        <title>Thousands of microbial genomes shed light on interconnected biogeochemical processes in an aquifer system.</title>
        <authorList>
            <person name="Anantharaman K."/>
            <person name="Brown C.T."/>
            <person name="Hug L.A."/>
            <person name="Sharon I."/>
            <person name="Castelle C.J."/>
            <person name="Probst A.J."/>
            <person name="Thomas B.C."/>
            <person name="Singh A."/>
            <person name="Wilkins M.J."/>
            <person name="Karaoz U."/>
            <person name="Brodie E.L."/>
            <person name="Williams K.H."/>
            <person name="Hubbard S.S."/>
            <person name="Banfield J.F."/>
        </authorList>
    </citation>
    <scope>NUCLEOTIDE SEQUENCE [LARGE SCALE GENOMIC DNA]</scope>
</reference>
<dbReference type="CDD" id="cd02869">
    <property type="entry name" value="PseudoU_synth_RluA_like"/>
    <property type="match status" value="1"/>
</dbReference>
<dbReference type="AlphaFoldDB" id="A0A1F7F460"/>
<evidence type="ECO:0000313" key="8">
    <source>
        <dbReference type="Proteomes" id="UP000179243"/>
    </source>
</evidence>
<dbReference type="InterPro" id="IPR020103">
    <property type="entry name" value="PsdUridine_synth_cat_dom_sf"/>
</dbReference>
<keyword evidence="2 5" id="KW-0413">Isomerase</keyword>
<dbReference type="EC" id="5.4.99.-" evidence="5"/>
<dbReference type="SMART" id="SM00363">
    <property type="entry name" value="S4"/>
    <property type="match status" value="1"/>
</dbReference>
<dbReference type="Pfam" id="PF01479">
    <property type="entry name" value="S4"/>
    <property type="match status" value="1"/>
</dbReference>
<proteinExistence type="inferred from homology"/>
<evidence type="ECO:0000313" key="7">
    <source>
        <dbReference type="EMBL" id="OGK01317.1"/>
    </source>
</evidence>
<comment type="catalytic activity">
    <reaction evidence="5">
        <text>a uridine in RNA = a pseudouridine in RNA</text>
        <dbReference type="Rhea" id="RHEA:48348"/>
        <dbReference type="Rhea" id="RHEA-COMP:12068"/>
        <dbReference type="Rhea" id="RHEA-COMP:12069"/>
        <dbReference type="ChEBI" id="CHEBI:65314"/>
        <dbReference type="ChEBI" id="CHEBI:65315"/>
    </reaction>
</comment>
<dbReference type="InterPro" id="IPR006145">
    <property type="entry name" value="PsdUridine_synth_RsuA/RluA"/>
</dbReference>
<dbReference type="Gene3D" id="3.30.2350.10">
    <property type="entry name" value="Pseudouridine synthase"/>
    <property type="match status" value="1"/>
</dbReference>
<dbReference type="GO" id="GO:0000455">
    <property type="term" value="P:enzyme-directed rRNA pseudouridine synthesis"/>
    <property type="evidence" value="ECO:0007669"/>
    <property type="project" value="UniProtKB-ARBA"/>
</dbReference>